<accession>A0A162DLI6</accession>
<evidence type="ECO:0000313" key="2">
    <source>
        <dbReference type="EMBL" id="KZS42198.1"/>
    </source>
</evidence>
<comment type="caution">
    <text evidence="2">The sequence shown here is derived from an EMBL/GenBank/DDBJ whole genome shotgun (WGS) entry which is preliminary data.</text>
</comment>
<dbReference type="AlphaFoldDB" id="A0A162DLI6"/>
<name>A0A162DLI6_9FLAO</name>
<dbReference type="Pfam" id="PF12680">
    <property type="entry name" value="SnoaL_2"/>
    <property type="match status" value="1"/>
</dbReference>
<dbReference type="SUPFAM" id="SSF54427">
    <property type="entry name" value="NTF2-like"/>
    <property type="match status" value="1"/>
</dbReference>
<organism evidence="2 3">
    <name type="scientific">Aquimarina aggregata</name>
    <dbReference type="NCBI Taxonomy" id="1642818"/>
    <lineage>
        <taxon>Bacteria</taxon>
        <taxon>Pseudomonadati</taxon>
        <taxon>Bacteroidota</taxon>
        <taxon>Flavobacteriia</taxon>
        <taxon>Flavobacteriales</taxon>
        <taxon>Flavobacteriaceae</taxon>
        <taxon>Aquimarina</taxon>
    </lineage>
</organism>
<dbReference type="InterPro" id="IPR032710">
    <property type="entry name" value="NTF2-like_dom_sf"/>
</dbReference>
<dbReference type="Proteomes" id="UP000076715">
    <property type="component" value="Unassembled WGS sequence"/>
</dbReference>
<dbReference type="RefSeq" id="WP_066309484.1">
    <property type="nucleotide sequence ID" value="NZ_LQRT01000002.1"/>
</dbReference>
<gene>
    <name evidence="2" type="ORF">AWE51_01775</name>
</gene>
<evidence type="ECO:0000313" key="3">
    <source>
        <dbReference type="Proteomes" id="UP000076715"/>
    </source>
</evidence>
<feature type="domain" description="SnoaL-like" evidence="1">
    <location>
        <begin position="10"/>
        <end position="112"/>
    </location>
</feature>
<protein>
    <recommendedName>
        <fullName evidence="1">SnoaL-like domain-containing protein</fullName>
    </recommendedName>
</protein>
<proteinExistence type="predicted"/>
<dbReference type="OrthoDB" id="1452256at2"/>
<dbReference type="InterPro" id="IPR037401">
    <property type="entry name" value="SnoaL-like"/>
</dbReference>
<evidence type="ECO:0000259" key="1">
    <source>
        <dbReference type="Pfam" id="PF12680"/>
    </source>
</evidence>
<sequence length="135" mass="15733">MGKTGKDIVKSFYEADLIHDAEAFSKYLHPDIELYWNSSFGFSKKNFEDIKKMFTDMAVSFETFRCEISHLIAEENQVSIRYTYFAKTIENPDKEDAIAHFIAIWELKEGKLYKGYQISQQGDNTPESMKSFISQ</sequence>
<dbReference type="STRING" id="1642818.AWE51_01775"/>
<reference evidence="2 3" key="1">
    <citation type="submission" date="2016-01" db="EMBL/GenBank/DDBJ databases">
        <title>The draft genome sequence of Aquimarina sp. RZW4-3-2.</title>
        <authorList>
            <person name="Wang Y."/>
        </authorList>
    </citation>
    <scope>NUCLEOTIDE SEQUENCE [LARGE SCALE GENOMIC DNA]</scope>
    <source>
        <strain evidence="2 3">RZW4-3-2</strain>
    </source>
</reference>
<dbReference type="EMBL" id="LQRT01000002">
    <property type="protein sequence ID" value="KZS42198.1"/>
    <property type="molecule type" value="Genomic_DNA"/>
</dbReference>
<dbReference type="Gene3D" id="3.10.450.50">
    <property type="match status" value="1"/>
</dbReference>
<keyword evidence="3" id="KW-1185">Reference proteome</keyword>